<dbReference type="InterPro" id="IPR036388">
    <property type="entry name" value="WH-like_DNA-bd_sf"/>
</dbReference>
<dbReference type="InterPro" id="IPR036390">
    <property type="entry name" value="WH_DNA-bd_sf"/>
</dbReference>
<dbReference type="PANTHER" id="PTHR33204:SF29">
    <property type="entry name" value="TRANSCRIPTIONAL REGULATOR"/>
    <property type="match status" value="1"/>
</dbReference>
<dbReference type="GO" id="GO:0003677">
    <property type="term" value="F:DNA binding"/>
    <property type="evidence" value="ECO:0007669"/>
    <property type="project" value="UniProtKB-KW"/>
</dbReference>
<evidence type="ECO:0000256" key="3">
    <source>
        <dbReference type="ARBA" id="ARBA00023163"/>
    </source>
</evidence>
<dbReference type="Pfam" id="PF01638">
    <property type="entry name" value="HxlR"/>
    <property type="match status" value="1"/>
</dbReference>
<dbReference type="OrthoDB" id="9807069at2"/>
<dbReference type="PATRIC" id="fig|69.6.peg.2924"/>
<dbReference type="KEGG" id="lez:GLE_2963"/>
<keyword evidence="3" id="KW-0804">Transcription</keyword>
<accession>A0A0S2DHZ1</accession>
<name>A0A0S2DHZ1_LYSEN</name>
<dbReference type="Gene3D" id="1.10.10.10">
    <property type="entry name" value="Winged helix-like DNA-binding domain superfamily/Winged helix DNA-binding domain"/>
    <property type="match status" value="1"/>
</dbReference>
<reference evidence="5 7" key="1">
    <citation type="submission" date="2015-11" db="EMBL/GenBank/DDBJ databases">
        <title>Genome sequences of Lysobacter enzymogenes strain C3 and Lysobacter antibioticus ATCC 29479.</title>
        <authorList>
            <person name="Kobayashi D.Y."/>
        </authorList>
    </citation>
    <scope>NUCLEOTIDE SEQUENCE [LARGE SCALE GENOMIC DNA]</scope>
    <source>
        <strain evidence="5 7">C3</strain>
    </source>
</reference>
<dbReference type="RefSeq" id="WP_057947943.1">
    <property type="nucleotide sequence ID" value="NZ_CP067396.1"/>
</dbReference>
<dbReference type="SUPFAM" id="SSF46785">
    <property type="entry name" value="Winged helix' DNA-binding domain"/>
    <property type="match status" value="1"/>
</dbReference>
<evidence type="ECO:0000313" key="7">
    <source>
        <dbReference type="Proteomes" id="UP000061569"/>
    </source>
</evidence>
<organism evidence="5 7">
    <name type="scientific">Lysobacter enzymogenes</name>
    <dbReference type="NCBI Taxonomy" id="69"/>
    <lineage>
        <taxon>Bacteria</taxon>
        <taxon>Pseudomonadati</taxon>
        <taxon>Pseudomonadota</taxon>
        <taxon>Gammaproteobacteria</taxon>
        <taxon>Lysobacterales</taxon>
        <taxon>Lysobacteraceae</taxon>
        <taxon>Lysobacter</taxon>
    </lineage>
</organism>
<keyword evidence="2" id="KW-0238">DNA-binding</keyword>
<dbReference type="Proteomes" id="UP000275910">
    <property type="component" value="Unassembled WGS sequence"/>
</dbReference>
<sequence length="125" mass="14423">MPDHTDDTCNAHADRVEEGHAEIRAAFSAFAGKWKLEILWLLSRRLHRFNELKRAIPGVTQHMLTQQLRELEADGMVRRTVYPEIPPRVEYEITEDARRLRPVFEAIFAWSRQRGAAGRDTDAAA</sequence>
<keyword evidence="1" id="KW-0805">Transcription regulation</keyword>
<dbReference type="Proteomes" id="UP000061569">
    <property type="component" value="Chromosome"/>
</dbReference>
<evidence type="ECO:0000259" key="4">
    <source>
        <dbReference type="PROSITE" id="PS51118"/>
    </source>
</evidence>
<evidence type="ECO:0000313" key="6">
    <source>
        <dbReference type="EMBL" id="ROU05844.1"/>
    </source>
</evidence>
<dbReference type="STRING" id="69.GLE_2963"/>
<evidence type="ECO:0000256" key="1">
    <source>
        <dbReference type="ARBA" id="ARBA00023015"/>
    </source>
</evidence>
<feature type="domain" description="HTH hxlR-type" evidence="4">
    <location>
        <begin position="21"/>
        <end position="119"/>
    </location>
</feature>
<dbReference type="EMBL" id="CP013140">
    <property type="protein sequence ID" value="ALN58311.1"/>
    <property type="molecule type" value="Genomic_DNA"/>
</dbReference>
<dbReference type="PROSITE" id="PS51118">
    <property type="entry name" value="HTH_HXLR"/>
    <property type="match status" value="1"/>
</dbReference>
<reference evidence="6 8" key="2">
    <citation type="submission" date="2018-10" db="EMBL/GenBank/DDBJ databases">
        <title>The genome of Lysobacter enzymogenes OH11.</title>
        <authorList>
            <person name="Liu F."/>
            <person name="Zhao Y."/>
            <person name="Qian G."/>
            <person name="Chen Y."/>
            <person name="Xu H."/>
        </authorList>
    </citation>
    <scope>NUCLEOTIDE SEQUENCE [LARGE SCALE GENOMIC DNA]</scope>
    <source>
        <strain evidence="6 8">OH11</strain>
    </source>
</reference>
<evidence type="ECO:0000256" key="2">
    <source>
        <dbReference type="ARBA" id="ARBA00023125"/>
    </source>
</evidence>
<proteinExistence type="predicted"/>
<protein>
    <submittedName>
        <fullName evidence="5 6">Transcriptional regulator</fullName>
    </submittedName>
</protein>
<dbReference type="AlphaFoldDB" id="A0A0S2DHZ1"/>
<gene>
    <name evidence="6" type="ORF">D9T17_16845</name>
    <name evidence="5" type="ORF">GLE_2963</name>
</gene>
<dbReference type="PANTHER" id="PTHR33204">
    <property type="entry name" value="TRANSCRIPTIONAL REGULATOR, MARR FAMILY"/>
    <property type="match status" value="1"/>
</dbReference>
<evidence type="ECO:0000313" key="8">
    <source>
        <dbReference type="Proteomes" id="UP000275910"/>
    </source>
</evidence>
<dbReference type="InterPro" id="IPR002577">
    <property type="entry name" value="HTH_HxlR"/>
</dbReference>
<dbReference type="EMBL" id="RCTY01000041">
    <property type="protein sequence ID" value="ROU05844.1"/>
    <property type="molecule type" value="Genomic_DNA"/>
</dbReference>
<evidence type="ECO:0000313" key="5">
    <source>
        <dbReference type="EMBL" id="ALN58311.1"/>
    </source>
</evidence>